<evidence type="ECO:0008006" key="3">
    <source>
        <dbReference type="Google" id="ProtNLM"/>
    </source>
</evidence>
<accession>A0ABT7QZ36</accession>
<gene>
    <name evidence="1" type="ORF">PGH07_07975</name>
</gene>
<sequence>MSVIYIQLSDQEFKGIIKQAMLEGAKLAKEELQRSPDEEDSISQEEALAMIGCGTSKLANLRTERKVKFYTTTRPYRYSKKSVQAYLESTAI</sequence>
<proteinExistence type="predicted"/>
<reference evidence="1" key="1">
    <citation type="submission" date="2023-01" db="EMBL/GenBank/DDBJ databases">
        <title>Sulfurovum sp. zt1-1 genome assembly.</title>
        <authorList>
            <person name="Wang J."/>
        </authorList>
    </citation>
    <scope>NUCLEOTIDE SEQUENCE</scope>
    <source>
        <strain evidence="1">Zt1-1</strain>
    </source>
</reference>
<dbReference type="EMBL" id="JAQIBD010000002">
    <property type="protein sequence ID" value="MDM5272115.1"/>
    <property type="molecule type" value="Genomic_DNA"/>
</dbReference>
<evidence type="ECO:0000313" key="1">
    <source>
        <dbReference type="EMBL" id="MDM5272115.1"/>
    </source>
</evidence>
<keyword evidence="2" id="KW-1185">Reference proteome</keyword>
<dbReference type="RefSeq" id="WP_289413864.1">
    <property type="nucleotide sequence ID" value="NZ_JAQIBD010000002.1"/>
</dbReference>
<evidence type="ECO:0000313" key="2">
    <source>
        <dbReference type="Proteomes" id="UP001169069"/>
    </source>
</evidence>
<name>A0ABT7QZ36_9BACT</name>
<comment type="caution">
    <text evidence="1">The sequence shown here is derived from an EMBL/GenBank/DDBJ whole genome shotgun (WGS) entry which is preliminary data.</text>
</comment>
<dbReference type="Proteomes" id="UP001169069">
    <property type="component" value="Unassembled WGS sequence"/>
</dbReference>
<protein>
    <recommendedName>
        <fullName evidence="3">Helix-turn-helix domain-containing protein</fullName>
    </recommendedName>
</protein>
<organism evidence="1 2">
    <name type="scientific">Sulfurovum zhangzhouensis</name>
    <dbReference type="NCBI Taxonomy" id="3019067"/>
    <lineage>
        <taxon>Bacteria</taxon>
        <taxon>Pseudomonadati</taxon>
        <taxon>Campylobacterota</taxon>
        <taxon>Epsilonproteobacteria</taxon>
        <taxon>Campylobacterales</taxon>
        <taxon>Sulfurovaceae</taxon>
        <taxon>Sulfurovum</taxon>
    </lineage>
</organism>